<feature type="compositionally biased region" description="Polar residues" evidence="1">
    <location>
        <begin position="485"/>
        <end position="495"/>
    </location>
</feature>
<feature type="compositionally biased region" description="Polar residues" evidence="1">
    <location>
        <begin position="55"/>
        <end position="94"/>
    </location>
</feature>
<gene>
    <name evidence="2" type="ORF">EZS28_013045</name>
</gene>
<dbReference type="EMBL" id="SNRW01002887">
    <property type="protein sequence ID" value="KAA6391429.1"/>
    <property type="molecule type" value="Genomic_DNA"/>
</dbReference>
<proteinExistence type="predicted"/>
<accession>A0A5J4WAM3</accession>
<evidence type="ECO:0000256" key="1">
    <source>
        <dbReference type="SAM" id="MobiDB-lite"/>
    </source>
</evidence>
<evidence type="ECO:0000313" key="3">
    <source>
        <dbReference type="Proteomes" id="UP000324800"/>
    </source>
</evidence>
<feature type="region of interest" description="Disordered" evidence="1">
    <location>
        <begin position="452"/>
        <end position="495"/>
    </location>
</feature>
<name>A0A5J4WAM3_9EUKA</name>
<evidence type="ECO:0000313" key="2">
    <source>
        <dbReference type="EMBL" id="KAA6391429.1"/>
    </source>
</evidence>
<organism evidence="2 3">
    <name type="scientific">Streblomastix strix</name>
    <dbReference type="NCBI Taxonomy" id="222440"/>
    <lineage>
        <taxon>Eukaryota</taxon>
        <taxon>Metamonada</taxon>
        <taxon>Preaxostyla</taxon>
        <taxon>Oxymonadida</taxon>
        <taxon>Streblomastigidae</taxon>
        <taxon>Streblomastix</taxon>
    </lineage>
</organism>
<dbReference type="AlphaFoldDB" id="A0A5J4WAM3"/>
<feature type="non-terminal residue" evidence="2">
    <location>
        <position position="495"/>
    </location>
</feature>
<sequence length="495" mass="56634">MPGAALRLVVFYYKCSSSFVLHVCIETVALVQWVSQPKSTQFAMCAAIGDQTQSSQNNSQIGSFPRASTSPDAPATQLQRNETQKSNSSEPSNSHIEDPSDYEELIDEFMNMNNRKVMFNPRCGRILITENDEPVSEVQRDGIYDEDFLRTPFQRLDFESIDHQKLGFCQFATIYQAMKLVAQLADAGNSIDNAMTALKRRRLTVDEENEISSQVPVNKPQFHNLSQQISSPQQNPVIRHETLNLSPRPARILPSFNASVQNNLQVSFQQQFNDEFKKYAEYESKQEQEAAIKLRQMLEGICRMEFKNFDAKAVLISPMERQILLNKVYWKHANKLWKVPYIAPLAYGERLQIVRNSVESSSAIQHVFLDLLLSIGIGNTEKLMDKLVDGYRLSLIATSEAQQVREQLAGGVFERPDKVEIYSETTKAKMVENSKIKKQNFRFPSFSSHINSERVNQRTRQPDLSQIRRKGQGQLKGSGFKRWNSFKNSSYMEKD</sequence>
<dbReference type="Proteomes" id="UP000324800">
    <property type="component" value="Unassembled WGS sequence"/>
</dbReference>
<protein>
    <submittedName>
        <fullName evidence="2">Uncharacterized protein</fullName>
    </submittedName>
</protein>
<reference evidence="2 3" key="1">
    <citation type="submission" date="2019-03" db="EMBL/GenBank/DDBJ databases">
        <title>Single cell metagenomics reveals metabolic interactions within the superorganism composed of flagellate Streblomastix strix and complex community of Bacteroidetes bacteria on its surface.</title>
        <authorList>
            <person name="Treitli S.C."/>
            <person name="Kolisko M."/>
            <person name="Husnik F."/>
            <person name="Keeling P."/>
            <person name="Hampl V."/>
        </authorList>
    </citation>
    <scope>NUCLEOTIDE SEQUENCE [LARGE SCALE GENOMIC DNA]</scope>
    <source>
        <strain evidence="2">ST1C</strain>
    </source>
</reference>
<feature type="region of interest" description="Disordered" evidence="1">
    <location>
        <begin position="55"/>
        <end position="99"/>
    </location>
</feature>
<comment type="caution">
    <text evidence="2">The sequence shown here is derived from an EMBL/GenBank/DDBJ whole genome shotgun (WGS) entry which is preliminary data.</text>
</comment>